<proteinExistence type="inferred from homology"/>
<dbReference type="Gene3D" id="3.30.1540.20">
    <property type="entry name" value="MutL, C-terminal domain, dimerisation subdomain"/>
    <property type="match status" value="1"/>
</dbReference>
<comment type="caution">
    <text evidence="4">The sequence shown here is derived from an EMBL/GenBank/DDBJ whole genome shotgun (WGS) entry which is preliminary data.</text>
</comment>
<evidence type="ECO:0000313" key="5">
    <source>
        <dbReference type="Proteomes" id="UP001172155"/>
    </source>
</evidence>
<dbReference type="EMBL" id="JAUKUD010000006">
    <property type="protein sequence ID" value="KAK0740439.1"/>
    <property type="molecule type" value="Genomic_DNA"/>
</dbReference>
<dbReference type="GO" id="GO:0005524">
    <property type="term" value="F:ATP binding"/>
    <property type="evidence" value="ECO:0007669"/>
    <property type="project" value="InterPro"/>
</dbReference>
<dbReference type="SUPFAM" id="SSF118116">
    <property type="entry name" value="DNA mismatch repair protein MutL"/>
    <property type="match status" value="1"/>
</dbReference>
<dbReference type="Gene3D" id="3.30.565.10">
    <property type="entry name" value="Histidine kinase-like ATPase, C-terminal domain"/>
    <property type="match status" value="1"/>
</dbReference>
<reference evidence="4" key="1">
    <citation type="submission" date="2023-06" db="EMBL/GenBank/DDBJ databases">
        <title>Genome-scale phylogeny and comparative genomics of the fungal order Sordariales.</title>
        <authorList>
            <consortium name="Lawrence Berkeley National Laboratory"/>
            <person name="Hensen N."/>
            <person name="Bonometti L."/>
            <person name="Westerberg I."/>
            <person name="Brannstrom I.O."/>
            <person name="Guillou S."/>
            <person name="Cros-Aarteil S."/>
            <person name="Calhoun S."/>
            <person name="Haridas S."/>
            <person name="Kuo A."/>
            <person name="Mondo S."/>
            <person name="Pangilinan J."/>
            <person name="Riley R."/>
            <person name="LaButti K."/>
            <person name="Andreopoulos B."/>
            <person name="Lipzen A."/>
            <person name="Chen C."/>
            <person name="Yanf M."/>
            <person name="Daum C."/>
            <person name="Ng V."/>
            <person name="Clum A."/>
            <person name="Steindorff A."/>
            <person name="Ohm R."/>
            <person name="Martin F."/>
            <person name="Silar P."/>
            <person name="Natvig D."/>
            <person name="Lalanne C."/>
            <person name="Gautier V."/>
            <person name="Ament-velasquez S.L."/>
            <person name="Kruys A."/>
            <person name="Hutchinson M.I."/>
            <person name="Powell A.J."/>
            <person name="Barry K."/>
            <person name="Miller A.N."/>
            <person name="Grigoriev I.V."/>
            <person name="Debuchy R."/>
            <person name="Gladieux P."/>
            <person name="Thoren M.H."/>
            <person name="Johannesson H."/>
        </authorList>
    </citation>
    <scope>NUCLEOTIDE SEQUENCE</scope>
    <source>
        <strain evidence="4">SMH3187-1</strain>
    </source>
</reference>
<dbReference type="PANTHER" id="PTHR10073:SF47">
    <property type="entry name" value="DNA MISMATCH REPAIR PROTEIN MLH3"/>
    <property type="match status" value="1"/>
</dbReference>
<comment type="similarity">
    <text evidence="1">Belongs to the DNA mismatch repair MutL/HexB family.</text>
</comment>
<dbReference type="GO" id="GO:0032300">
    <property type="term" value="C:mismatch repair complex"/>
    <property type="evidence" value="ECO:0007669"/>
    <property type="project" value="InterPro"/>
</dbReference>
<evidence type="ECO:0000256" key="1">
    <source>
        <dbReference type="ARBA" id="ARBA00006082"/>
    </source>
</evidence>
<dbReference type="Pfam" id="PF13589">
    <property type="entry name" value="HATPase_c_3"/>
    <property type="match status" value="1"/>
</dbReference>
<dbReference type="InterPro" id="IPR038973">
    <property type="entry name" value="MutL/Mlh/Pms-like"/>
</dbReference>
<dbReference type="GO" id="GO:0016887">
    <property type="term" value="F:ATP hydrolysis activity"/>
    <property type="evidence" value="ECO:0007669"/>
    <property type="project" value="InterPro"/>
</dbReference>
<dbReference type="SUPFAM" id="SSF55874">
    <property type="entry name" value="ATPase domain of HSP90 chaperone/DNA topoisomerase II/histidine kinase"/>
    <property type="match status" value="1"/>
</dbReference>
<dbReference type="InterPro" id="IPR036890">
    <property type="entry name" value="HATPase_C_sf"/>
</dbReference>
<dbReference type="SMART" id="SM00853">
    <property type="entry name" value="MutL_C"/>
    <property type="match status" value="1"/>
</dbReference>
<accession>A0AA40EJE2</accession>
<dbReference type="Pfam" id="PF08676">
    <property type="entry name" value="MutL_C"/>
    <property type="match status" value="1"/>
</dbReference>
<dbReference type="Gene3D" id="3.30.1370.100">
    <property type="entry name" value="MutL, C-terminal domain, regulatory subdomain"/>
    <property type="match status" value="1"/>
</dbReference>
<gene>
    <name evidence="4" type="ORF">B0T18DRAFT_331574</name>
</gene>
<dbReference type="GO" id="GO:0006298">
    <property type="term" value="P:mismatch repair"/>
    <property type="evidence" value="ECO:0007669"/>
    <property type="project" value="InterPro"/>
</dbReference>
<evidence type="ECO:0000259" key="3">
    <source>
        <dbReference type="SMART" id="SM00853"/>
    </source>
</evidence>
<evidence type="ECO:0000313" key="4">
    <source>
        <dbReference type="EMBL" id="KAK0740439.1"/>
    </source>
</evidence>
<dbReference type="Proteomes" id="UP001172155">
    <property type="component" value="Unassembled WGS sequence"/>
</dbReference>
<dbReference type="AlphaFoldDB" id="A0AA40EJE2"/>
<dbReference type="InterPro" id="IPR042121">
    <property type="entry name" value="MutL_C_regsub"/>
</dbReference>
<sequence length="911" mass="100816">MSIKPLPRNVVAQIKSSTVITSLNDVAYGLVQNSLDAQASRINLSVDYRRGNCTVEDNGQGIPPQDFQEDGGLGKLYYTSRYPPRADRHGRHGTFLASLGALSLMTITSHHHEYRSHNSLTIHNSKVVVRDIRARDEQRLLKFPSGTHVAAHDLFGSMPVRVKQRASETERLGSARAFEQLLLSLVPLLLAWAGDVTLHVRDASESRPRVIVLRPPPMPSNYVSRTAALLSQAALAESEDFSSWIQVGANAPGISVSGCVSILPVATKRIQFIAFGVQPLLNENNSGLLQDEINRVFINSAFGSVEEPSLDEDRRKESRFTQRELKARKGVDRWPMFFLRIDLDQQMEAMDTDTLLDERDARLATIVDLLQVMAYEFLKKHHFRPRPVNAFQGLKMPTKSSFRLDRSQSEASPSPSDAETRPAKQPRLSSKSRTASLKGSKGLRHSKQGAQLPFASWSKVKSSSASSESKTLKGAPSTSGTVDAAEAAGPDTWNPRFEKSGKLLRKPFDEVEEDSAPKPSIRFVSGDTENTGTIAWIDPATKKRAPIDPRTGFMVKLPLNQKPETSRPQSNCSIPLPITLPPKHATHVFQPTEPAIPYVPQIPESSGHGEPGAPHCCRDPGGVNADLPSGQTSKTLENRISKEALRNCEVLGQVDRKFILVKVFSNDGTAGPRRFVLVLIDQHAADERCRVEELMRGYFAPADDGDGWDARTNALDRPLRFDLSGQDGNLLSRFREHFLRWGIAYEVFHGESGQRRVTVEVHSLPPSIVARCRAEPRLLVELLRKEAWRVQEQPGMAAVKKVGAEEGEFDWVARFNRCPEGVVEMINSRACRSAIMFNDVLGTEECKMLVDRLAGCAFPFQCAHGRPSMVPLVDIGGGGEVFGLGRAVKEEGKEGKLLGELKRWARKERQG</sequence>
<keyword evidence="5" id="KW-1185">Reference proteome</keyword>
<dbReference type="InterPro" id="IPR014790">
    <property type="entry name" value="MutL_C"/>
</dbReference>
<dbReference type="InterPro" id="IPR037198">
    <property type="entry name" value="MutL_C_sf"/>
</dbReference>
<feature type="compositionally biased region" description="Low complexity" evidence="2">
    <location>
        <begin position="456"/>
        <end position="473"/>
    </location>
</feature>
<dbReference type="GO" id="GO:0140664">
    <property type="term" value="F:ATP-dependent DNA damage sensor activity"/>
    <property type="evidence" value="ECO:0007669"/>
    <property type="project" value="InterPro"/>
</dbReference>
<protein>
    <recommendedName>
        <fullName evidence="3">MutL C-terminal dimerisation domain-containing protein</fullName>
    </recommendedName>
</protein>
<feature type="compositionally biased region" description="Polar residues" evidence="2">
    <location>
        <begin position="427"/>
        <end position="437"/>
    </location>
</feature>
<dbReference type="PANTHER" id="PTHR10073">
    <property type="entry name" value="DNA MISMATCH REPAIR PROTEIN MLH, PMS, MUTL"/>
    <property type="match status" value="1"/>
</dbReference>
<dbReference type="InterPro" id="IPR042120">
    <property type="entry name" value="MutL_C_dimsub"/>
</dbReference>
<feature type="domain" description="MutL C-terminal dimerisation" evidence="3">
    <location>
        <begin position="650"/>
        <end position="841"/>
    </location>
</feature>
<name>A0AA40EJE2_9PEZI</name>
<feature type="region of interest" description="Disordered" evidence="2">
    <location>
        <begin position="399"/>
        <end position="499"/>
    </location>
</feature>
<organism evidence="4 5">
    <name type="scientific">Schizothecium vesticola</name>
    <dbReference type="NCBI Taxonomy" id="314040"/>
    <lineage>
        <taxon>Eukaryota</taxon>
        <taxon>Fungi</taxon>
        <taxon>Dikarya</taxon>
        <taxon>Ascomycota</taxon>
        <taxon>Pezizomycotina</taxon>
        <taxon>Sordariomycetes</taxon>
        <taxon>Sordariomycetidae</taxon>
        <taxon>Sordariales</taxon>
        <taxon>Schizotheciaceae</taxon>
        <taxon>Schizothecium</taxon>
    </lineage>
</organism>
<evidence type="ECO:0000256" key="2">
    <source>
        <dbReference type="SAM" id="MobiDB-lite"/>
    </source>
</evidence>